<dbReference type="EMBL" id="MTEJ01000261">
    <property type="protein sequence ID" value="OQX06063.1"/>
    <property type="molecule type" value="Genomic_DNA"/>
</dbReference>
<dbReference type="InterPro" id="IPR036597">
    <property type="entry name" value="Fido-like_dom_sf"/>
</dbReference>
<dbReference type="SUPFAM" id="SSF140931">
    <property type="entry name" value="Fic-like"/>
    <property type="match status" value="1"/>
</dbReference>
<proteinExistence type="predicted"/>
<dbReference type="PANTHER" id="PTHR13504">
    <property type="entry name" value="FIDO DOMAIN-CONTAINING PROTEIN DDB_G0283145"/>
    <property type="match status" value="1"/>
</dbReference>
<dbReference type="Pfam" id="PF02661">
    <property type="entry name" value="Fic"/>
    <property type="match status" value="1"/>
</dbReference>
<evidence type="ECO:0000256" key="2">
    <source>
        <dbReference type="PIRSR" id="PIRSR640198-2"/>
    </source>
</evidence>
<dbReference type="eggNOG" id="COG3177">
    <property type="taxonomic scope" value="Bacteria"/>
</dbReference>
<protein>
    <submittedName>
        <fullName evidence="4">AsnC family transcriptional regulator</fullName>
    </submittedName>
</protein>
<dbReference type="InterPro" id="IPR036388">
    <property type="entry name" value="WH-like_DNA-bd_sf"/>
</dbReference>
<sequence>MKTHSLTITPEMLKLIAEIDEFRGGWKAIHGMTPERLEALRRVATVESIGSSTRIEGAKLSDAEVEKLLGNIGKQSFQTRDEQEVAGYAEAMETVFQSYNDIPLTENYLKQFHAMLLRHSDKDARHRGQYKTLNNHVEAFDASGNSLGVIFMTATPFDTPREMQALVDWTRTTLEDRSQHPLLTIGIFNVVFLAIHPFQDGNGRLSRVLATLLLLKAGYSYVPYTSLESIIERNKDSYYLALRRTQGTLDKEAPDWLPWLSFFLRSLKAQKDHLAARMADNRGWESLPADSVQLLEYLQQNTRITMKQAEELTQTPRATLKLRIAQLLEDGHILRHGQGRGTWYTQKPEA</sequence>
<dbReference type="Gene3D" id="1.10.3290.10">
    <property type="entry name" value="Fido-like domain"/>
    <property type="match status" value="1"/>
</dbReference>
<evidence type="ECO:0000313" key="4">
    <source>
        <dbReference type="EMBL" id="OQX06063.1"/>
    </source>
</evidence>
<evidence type="ECO:0000256" key="1">
    <source>
        <dbReference type="PIRSR" id="PIRSR640198-1"/>
    </source>
</evidence>
<accession>A0A1Y1QI58</accession>
<gene>
    <name evidence="4" type="ORF">BWK73_31850</name>
</gene>
<comment type="caution">
    <text evidence="4">The sequence shown here is derived from an EMBL/GenBank/DDBJ whole genome shotgun (WGS) entry which is preliminary data.</text>
</comment>
<keyword evidence="2" id="KW-0547">Nucleotide-binding</keyword>
<dbReference type="GO" id="GO:0005524">
    <property type="term" value="F:ATP binding"/>
    <property type="evidence" value="ECO:0007669"/>
    <property type="project" value="UniProtKB-KW"/>
</dbReference>
<feature type="domain" description="Fido" evidence="3">
    <location>
        <begin position="104"/>
        <end position="265"/>
    </location>
</feature>
<evidence type="ECO:0000259" key="3">
    <source>
        <dbReference type="PROSITE" id="PS51459"/>
    </source>
</evidence>
<dbReference type="InterPro" id="IPR040198">
    <property type="entry name" value="Fido_containing"/>
</dbReference>
<feature type="binding site" evidence="2">
    <location>
        <begin position="200"/>
        <end position="207"/>
    </location>
    <ligand>
        <name>ATP</name>
        <dbReference type="ChEBI" id="CHEBI:30616"/>
    </ligand>
</feature>
<feature type="active site" evidence="1">
    <location>
        <position position="196"/>
    </location>
</feature>
<evidence type="ECO:0000313" key="5">
    <source>
        <dbReference type="Proteomes" id="UP000192491"/>
    </source>
</evidence>
<dbReference type="PROSITE" id="PS51459">
    <property type="entry name" value="FIDO"/>
    <property type="match status" value="1"/>
</dbReference>
<reference evidence="4 5" key="1">
    <citation type="submission" date="2017-01" db="EMBL/GenBank/DDBJ databases">
        <title>Novel large sulfur bacteria in the metagenomes of groundwater-fed chemosynthetic microbial mats in the Lake Huron basin.</title>
        <authorList>
            <person name="Sharrar A.M."/>
            <person name="Flood B.E."/>
            <person name="Bailey J.V."/>
            <person name="Jones D.S."/>
            <person name="Biddanda B."/>
            <person name="Ruberg S.A."/>
            <person name="Marcus D.N."/>
            <person name="Dick G.J."/>
        </authorList>
    </citation>
    <scope>NUCLEOTIDE SEQUENCE [LARGE SCALE GENOMIC DNA]</scope>
    <source>
        <strain evidence="4">A8</strain>
    </source>
</reference>
<keyword evidence="2" id="KW-0067">ATP-binding</keyword>
<dbReference type="Proteomes" id="UP000192491">
    <property type="component" value="Unassembled WGS sequence"/>
</dbReference>
<dbReference type="Gene3D" id="1.10.10.10">
    <property type="entry name" value="Winged helix-like DNA-binding domain superfamily/Winged helix DNA-binding domain"/>
    <property type="match status" value="1"/>
</dbReference>
<name>A0A1Y1QI58_9GAMM</name>
<organism evidence="4 5">
    <name type="scientific">Thiothrix lacustris</name>
    <dbReference type="NCBI Taxonomy" id="525917"/>
    <lineage>
        <taxon>Bacteria</taxon>
        <taxon>Pseudomonadati</taxon>
        <taxon>Pseudomonadota</taxon>
        <taxon>Gammaproteobacteria</taxon>
        <taxon>Thiotrichales</taxon>
        <taxon>Thiotrichaceae</taxon>
        <taxon>Thiothrix</taxon>
    </lineage>
</organism>
<feature type="binding site" evidence="2">
    <location>
        <begin position="238"/>
        <end position="239"/>
    </location>
    <ligand>
        <name>ATP</name>
        <dbReference type="ChEBI" id="CHEBI:30616"/>
    </ligand>
</feature>
<dbReference type="AlphaFoldDB" id="A0A1Y1QI58"/>
<dbReference type="InterPro" id="IPR003812">
    <property type="entry name" value="Fido"/>
</dbReference>
<dbReference type="PANTHER" id="PTHR13504:SF38">
    <property type="entry name" value="FIDO DOMAIN-CONTAINING PROTEIN"/>
    <property type="match status" value="1"/>
</dbReference>